<dbReference type="AlphaFoldDB" id="A0A543KJI8"/>
<dbReference type="RefSeq" id="WP_170233471.1">
    <property type="nucleotide sequence ID" value="NZ_BAAAIL010000003.1"/>
</dbReference>
<evidence type="ECO:0000259" key="3">
    <source>
        <dbReference type="Pfam" id="PF03713"/>
    </source>
</evidence>
<feature type="domain" description="DUF305" evidence="3">
    <location>
        <begin position="71"/>
        <end position="239"/>
    </location>
</feature>
<dbReference type="PANTHER" id="PTHR36933">
    <property type="entry name" value="SLL0788 PROTEIN"/>
    <property type="match status" value="1"/>
</dbReference>
<protein>
    <submittedName>
        <fullName evidence="4">Uncharacterized protein (DUF305 family)</fullName>
    </submittedName>
</protein>
<evidence type="ECO:0000313" key="4">
    <source>
        <dbReference type="EMBL" id="TQM95252.1"/>
    </source>
</evidence>
<evidence type="ECO:0000256" key="1">
    <source>
        <dbReference type="SAM" id="MobiDB-lite"/>
    </source>
</evidence>
<accession>A0A543KJI8</accession>
<dbReference type="Proteomes" id="UP000315133">
    <property type="component" value="Unassembled WGS sequence"/>
</dbReference>
<dbReference type="EMBL" id="VFPU01000001">
    <property type="protein sequence ID" value="TQM95252.1"/>
    <property type="molecule type" value="Genomic_DNA"/>
</dbReference>
<name>A0A543KJI8_9MICO</name>
<reference evidence="4 5" key="1">
    <citation type="submission" date="2019-06" db="EMBL/GenBank/DDBJ databases">
        <title>Sequencing the genomes of 1000 actinobacteria strains.</title>
        <authorList>
            <person name="Klenk H.-P."/>
        </authorList>
    </citation>
    <scope>NUCLEOTIDE SEQUENCE [LARGE SCALE GENOMIC DNA]</scope>
    <source>
        <strain evidence="4 5">DSM 12362</strain>
    </source>
</reference>
<gene>
    <name evidence="4" type="ORF">FB476_0091</name>
</gene>
<feature type="signal peptide" evidence="2">
    <location>
        <begin position="1"/>
        <end position="25"/>
    </location>
</feature>
<keyword evidence="2" id="KW-0732">Signal</keyword>
<feature type="region of interest" description="Disordered" evidence="1">
    <location>
        <begin position="25"/>
        <end position="54"/>
    </location>
</feature>
<proteinExistence type="predicted"/>
<dbReference type="Pfam" id="PF03713">
    <property type="entry name" value="DUF305"/>
    <property type="match status" value="1"/>
</dbReference>
<dbReference type="InterPro" id="IPR005183">
    <property type="entry name" value="DUF305_CopM-like"/>
</dbReference>
<feature type="chain" id="PRO_5021906591" evidence="2">
    <location>
        <begin position="26"/>
        <end position="244"/>
    </location>
</feature>
<comment type="caution">
    <text evidence="4">The sequence shown here is derived from an EMBL/GenBank/DDBJ whole genome shotgun (WGS) entry which is preliminary data.</text>
</comment>
<organism evidence="4 5">
    <name type="scientific">Ornithinimicrobium humiphilum</name>
    <dbReference type="NCBI Taxonomy" id="125288"/>
    <lineage>
        <taxon>Bacteria</taxon>
        <taxon>Bacillati</taxon>
        <taxon>Actinomycetota</taxon>
        <taxon>Actinomycetes</taxon>
        <taxon>Micrococcales</taxon>
        <taxon>Ornithinimicrobiaceae</taxon>
        <taxon>Ornithinimicrobium</taxon>
    </lineage>
</organism>
<evidence type="ECO:0000256" key="2">
    <source>
        <dbReference type="SAM" id="SignalP"/>
    </source>
</evidence>
<sequence>MSARPVPALLLVALLSLGVAGCAGSDDSPDRAAATTITPEQPVIQPGAPGEANTTHTGPVVLPVEQASEADVTFVQSMIVHHAQAIEMVDLAEDGLEDEQVRAMADRIRAAQRPEIGAMVAWLAERGELVPPEAEDAGVDVAGHGATLGARARGDSHGHAGSADSMAGMATPEQLQQLGAAQGRKADTLFLRLMTAHHEGALIMLEEHGPQGIDARAREMADEMYVEQTAEIDRMAQLLERLEG</sequence>
<dbReference type="PANTHER" id="PTHR36933:SF1">
    <property type="entry name" value="SLL0788 PROTEIN"/>
    <property type="match status" value="1"/>
</dbReference>
<dbReference type="PROSITE" id="PS51257">
    <property type="entry name" value="PROKAR_LIPOPROTEIN"/>
    <property type="match status" value="1"/>
</dbReference>
<dbReference type="Gene3D" id="1.20.1260.10">
    <property type="match status" value="1"/>
</dbReference>
<evidence type="ECO:0000313" key="5">
    <source>
        <dbReference type="Proteomes" id="UP000315133"/>
    </source>
</evidence>
<keyword evidence="5" id="KW-1185">Reference proteome</keyword>
<dbReference type="InterPro" id="IPR012347">
    <property type="entry name" value="Ferritin-like"/>
</dbReference>